<dbReference type="EMBL" id="JAKZFC010000002">
    <property type="protein sequence ID" value="MCH7321802.1"/>
    <property type="molecule type" value="Genomic_DNA"/>
</dbReference>
<evidence type="ECO:0000313" key="10">
    <source>
        <dbReference type="Proteomes" id="UP001316087"/>
    </source>
</evidence>
<comment type="caution">
    <text evidence="9">The sequence shown here is derived from an EMBL/GenBank/DDBJ whole genome shotgun (WGS) entry which is preliminary data.</text>
</comment>
<dbReference type="RefSeq" id="WP_241368855.1">
    <property type="nucleotide sequence ID" value="NZ_JAKZFC010000002.1"/>
</dbReference>
<dbReference type="SMART" id="SM00644">
    <property type="entry name" value="Ami_2"/>
    <property type="match status" value="1"/>
</dbReference>
<dbReference type="InterPro" id="IPR036505">
    <property type="entry name" value="Amidase/PGRP_sf"/>
</dbReference>
<dbReference type="Proteomes" id="UP001316087">
    <property type="component" value="Unassembled WGS sequence"/>
</dbReference>
<feature type="domain" description="N-acetylmuramoyl-L-alanine amidase" evidence="8">
    <location>
        <begin position="28"/>
        <end position="177"/>
    </location>
</feature>
<comment type="catalytic activity">
    <reaction evidence="1">
        <text>Hydrolyzes the link between N-acetylmuramoyl residues and L-amino acid residues in certain cell-wall glycopeptides.</text>
        <dbReference type="EC" id="3.5.1.28"/>
    </reaction>
</comment>
<dbReference type="Pfam" id="PF01510">
    <property type="entry name" value="Amidase_2"/>
    <property type="match status" value="1"/>
</dbReference>
<evidence type="ECO:0000256" key="3">
    <source>
        <dbReference type="ARBA" id="ARBA00011901"/>
    </source>
</evidence>
<keyword evidence="7" id="KW-0961">Cell wall biogenesis/degradation</keyword>
<name>A0ABS9UBT4_9BACL</name>
<dbReference type="PANTHER" id="PTHR30417">
    <property type="entry name" value="N-ACETYLMURAMOYL-L-ALANINE AMIDASE AMID"/>
    <property type="match status" value="1"/>
</dbReference>
<reference evidence="9 10" key="1">
    <citation type="submission" date="2022-03" db="EMBL/GenBank/DDBJ databases">
        <authorList>
            <person name="Jo J.-H."/>
            <person name="Im W.-T."/>
        </authorList>
    </citation>
    <scope>NUCLEOTIDE SEQUENCE [LARGE SCALE GENOMIC DNA]</scope>
    <source>
        <strain evidence="9 10">MA9</strain>
    </source>
</reference>
<dbReference type="EC" id="3.5.1.28" evidence="3"/>
<dbReference type="SUPFAM" id="SSF55846">
    <property type="entry name" value="N-acetylmuramoyl-L-alanine amidase-like"/>
    <property type="match status" value="1"/>
</dbReference>
<gene>
    <name evidence="9" type="ORF">LZ480_07830</name>
</gene>
<keyword evidence="5" id="KW-0749">Sporulation</keyword>
<comment type="similarity">
    <text evidence="2">Belongs to the N-acetylmuramoyl-L-alanine amidase 2 family.</text>
</comment>
<keyword evidence="10" id="KW-1185">Reference proteome</keyword>
<proteinExistence type="inferred from homology"/>
<keyword evidence="4 9" id="KW-0378">Hydrolase</keyword>
<dbReference type="PANTHER" id="PTHR30417:SF11">
    <property type="entry name" value="N-ACETYLMURAMOYL-L-ALANINE AMIDASE XLYA"/>
    <property type="match status" value="1"/>
</dbReference>
<organism evidence="9 10">
    <name type="scientific">Solibacillus palustris</name>
    <dbReference type="NCBI Taxonomy" id="2908203"/>
    <lineage>
        <taxon>Bacteria</taxon>
        <taxon>Bacillati</taxon>
        <taxon>Bacillota</taxon>
        <taxon>Bacilli</taxon>
        <taxon>Bacillales</taxon>
        <taxon>Caryophanaceae</taxon>
        <taxon>Solibacillus</taxon>
    </lineage>
</organism>
<evidence type="ECO:0000256" key="4">
    <source>
        <dbReference type="ARBA" id="ARBA00022801"/>
    </source>
</evidence>
<evidence type="ECO:0000256" key="5">
    <source>
        <dbReference type="ARBA" id="ARBA00022969"/>
    </source>
</evidence>
<evidence type="ECO:0000256" key="7">
    <source>
        <dbReference type="ARBA" id="ARBA00023316"/>
    </source>
</evidence>
<keyword evidence="6" id="KW-0178">Competence</keyword>
<accession>A0ABS9UBT4</accession>
<evidence type="ECO:0000256" key="2">
    <source>
        <dbReference type="ARBA" id="ARBA00007553"/>
    </source>
</evidence>
<protein>
    <recommendedName>
        <fullName evidence="3">N-acetylmuramoyl-L-alanine amidase</fullName>
        <ecNumber evidence="3">3.5.1.28</ecNumber>
    </recommendedName>
</protein>
<evidence type="ECO:0000313" key="9">
    <source>
        <dbReference type="EMBL" id="MCH7321802.1"/>
    </source>
</evidence>
<evidence type="ECO:0000259" key="8">
    <source>
        <dbReference type="SMART" id="SM00644"/>
    </source>
</evidence>
<sequence length="261" mass="28993">MTYSVAGLKTGDKIGKATVVIDIIKKGNPEIRPCTAMKPLYVTIHNTGNRGKGANAKAHNNLIHNLAGKSVRDTSHVSWHAAVDEDYIYIHIPFNETAWHCGDGAKGNGNSKSIGLEICMHSDQKHYEQAEENAIALTVHLICFYKLSANEVRPHQDWSGKYCPELIMRRDGNFAKYRARTEVAYQIAISGDKNTVVKGDENIMQFSSSTTKSAVRDELVQFVGKGLINQSWLVKFDKGEMTNGDYDGLKLIVNQRLIVAK</sequence>
<evidence type="ECO:0000256" key="1">
    <source>
        <dbReference type="ARBA" id="ARBA00001561"/>
    </source>
</evidence>
<dbReference type="CDD" id="cd06583">
    <property type="entry name" value="PGRP"/>
    <property type="match status" value="1"/>
</dbReference>
<dbReference type="InterPro" id="IPR002502">
    <property type="entry name" value="Amidase_domain"/>
</dbReference>
<dbReference type="InterPro" id="IPR051206">
    <property type="entry name" value="NAMLAA_amidase_2"/>
</dbReference>
<dbReference type="Gene3D" id="3.40.80.10">
    <property type="entry name" value="Peptidoglycan recognition protein-like"/>
    <property type="match status" value="1"/>
</dbReference>
<dbReference type="GO" id="GO:0008745">
    <property type="term" value="F:N-acetylmuramoyl-L-alanine amidase activity"/>
    <property type="evidence" value="ECO:0007669"/>
    <property type="project" value="UniProtKB-EC"/>
</dbReference>
<evidence type="ECO:0000256" key="6">
    <source>
        <dbReference type="ARBA" id="ARBA00023287"/>
    </source>
</evidence>